<evidence type="ECO:0000313" key="2">
    <source>
        <dbReference type="Proteomes" id="UP000326380"/>
    </source>
</evidence>
<dbReference type="EMBL" id="VTWU01000003">
    <property type="protein sequence ID" value="KAA9333169.1"/>
    <property type="molecule type" value="Genomic_DNA"/>
</dbReference>
<evidence type="ECO:0000313" key="1">
    <source>
        <dbReference type="EMBL" id="KAA9333169.1"/>
    </source>
</evidence>
<protein>
    <submittedName>
        <fullName evidence="1">Uncharacterized protein</fullName>
    </submittedName>
</protein>
<gene>
    <name evidence="1" type="ORF">F0P96_09320</name>
</gene>
<sequence>MLLIVGTGRSQTNAKRLDSDYAYWSATRRLQLSDFGLQVKPGNYLNGSNAMFGFEMHGNVYDLFGKQANNVIRNRMLRTASWVDTTSRTDVAAQIRFHQTLFDIQEVYCRRLRQQIRASATKILLFGKPDINELFNEQMKDSQQRQALYVNETNYGTLSVEQATWEKQIMLELQNLQAFQASE</sequence>
<accession>A0A7L4ZZF0</accession>
<name>A0A7L4ZZF0_9BACT</name>
<dbReference type="RefSeq" id="WP_151078590.1">
    <property type="nucleotide sequence ID" value="NZ_CP047647.1"/>
</dbReference>
<proteinExistence type="predicted"/>
<reference evidence="1 2" key="1">
    <citation type="submission" date="2019-09" db="EMBL/GenBank/DDBJ databases">
        <title>Genome sequence of Hymenobacter sp. M3.</title>
        <authorList>
            <person name="Srinivasan S."/>
        </authorList>
    </citation>
    <scope>NUCLEOTIDE SEQUENCE [LARGE SCALE GENOMIC DNA]</scope>
    <source>
        <strain evidence="1 2">M3</strain>
    </source>
</reference>
<organism evidence="1 2">
    <name type="scientific">Hymenobacter busanensis</name>
    <dbReference type="NCBI Taxonomy" id="2607656"/>
    <lineage>
        <taxon>Bacteria</taxon>
        <taxon>Pseudomonadati</taxon>
        <taxon>Bacteroidota</taxon>
        <taxon>Cytophagia</taxon>
        <taxon>Cytophagales</taxon>
        <taxon>Hymenobacteraceae</taxon>
        <taxon>Hymenobacter</taxon>
    </lineage>
</organism>
<dbReference type="AlphaFoldDB" id="A0A7L4ZZF0"/>
<keyword evidence="2" id="KW-1185">Reference proteome</keyword>
<dbReference type="Proteomes" id="UP000326380">
    <property type="component" value="Unassembled WGS sequence"/>
</dbReference>
<comment type="caution">
    <text evidence="1">The sequence shown here is derived from an EMBL/GenBank/DDBJ whole genome shotgun (WGS) entry which is preliminary data.</text>
</comment>